<name>A0ABS8TLQ4_DATST</name>
<evidence type="ECO:0000313" key="2">
    <source>
        <dbReference type="Proteomes" id="UP000823775"/>
    </source>
</evidence>
<organism evidence="1 2">
    <name type="scientific">Datura stramonium</name>
    <name type="common">Jimsonweed</name>
    <name type="synonym">Common thornapple</name>
    <dbReference type="NCBI Taxonomy" id="4076"/>
    <lineage>
        <taxon>Eukaryota</taxon>
        <taxon>Viridiplantae</taxon>
        <taxon>Streptophyta</taxon>
        <taxon>Embryophyta</taxon>
        <taxon>Tracheophyta</taxon>
        <taxon>Spermatophyta</taxon>
        <taxon>Magnoliopsida</taxon>
        <taxon>eudicotyledons</taxon>
        <taxon>Gunneridae</taxon>
        <taxon>Pentapetalae</taxon>
        <taxon>asterids</taxon>
        <taxon>lamiids</taxon>
        <taxon>Solanales</taxon>
        <taxon>Solanaceae</taxon>
        <taxon>Solanoideae</taxon>
        <taxon>Datureae</taxon>
        <taxon>Datura</taxon>
    </lineage>
</organism>
<comment type="caution">
    <text evidence="1">The sequence shown here is derived from an EMBL/GenBank/DDBJ whole genome shotgun (WGS) entry which is preliminary data.</text>
</comment>
<keyword evidence="2" id="KW-1185">Reference proteome</keyword>
<dbReference type="EMBL" id="JACEIK010001726">
    <property type="protein sequence ID" value="MCD7471814.1"/>
    <property type="molecule type" value="Genomic_DNA"/>
</dbReference>
<gene>
    <name evidence="1" type="ORF">HAX54_012487</name>
</gene>
<reference evidence="1 2" key="1">
    <citation type="journal article" date="2021" name="BMC Genomics">
        <title>Datura genome reveals duplications of psychoactive alkaloid biosynthetic genes and high mutation rate following tissue culture.</title>
        <authorList>
            <person name="Rajewski A."/>
            <person name="Carter-House D."/>
            <person name="Stajich J."/>
            <person name="Litt A."/>
        </authorList>
    </citation>
    <scope>NUCLEOTIDE SEQUENCE [LARGE SCALE GENOMIC DNA]</scope>
    <source>
        <strain evidence="1">AR-01</strain>
    </source>
</reference>
<evidence type="ECO:0000313" key="1">
    <source>
        <dbReference type="EMBL" id="MCD7471814.1"/>
    </source>
</evidence>
<protein>
    <submittedName>
        <fullName evidence="1">Uncharacterized protein</fullName>
    </submittedName>
</protein>
<sequence length="83" mass="9475">MNPNAVRGRVQRVVGSARCFMTRELYEICPEPTRGCTDRGLIEPIIICGRQRKLREFHRKNGGNQQKDQCSVVCYHDPLDGSL</sequence>
<dbReference type="Proteomes" id="UP000823775">
    <property type="component" value="Unassembled WGS sequence"/>
</dbReference>
<proteinExistence type="predicted"/>
<accession>A0ABS8TLQ4</accession>
<feature type="non-terminal residue" evidence="1">
    <location>
        <position position="83"/>
    </location>
</feature>